<dbReference type="InterPro" id="IPR011206">
    <property type="entry name" value="Citrate_lyase_beta/mcl1/mcl2"/>
</dbReference>
<dbReference type="Pfam" id="PF03328">
    <property type="entry name" value="HpcH_HpaI"/>
    <property type="match status" value="1"/>
</dbReference>
<protein>
    <submittedName>
        <fullName evidence="8">Citrate lyase beta subunit-like protein</fullName>
        <ecNumber evidence="8">4.1.3.34</ecNumber>
    </submittedName>
</protein>
<dbReference type="PANTHER" id="PTHR11105">
    <property type="entry name" value="CITRATE LYASE SUBUNIT BETA-RELATED"/>
    <property type="match status" value="1"/>
</dbReference>
<feature type="binding site" evidence="4">
    <location>
        <position position="129"/>
    </location>
    <ligand>
        <name>substrate</name>
    </ligand>
</feature>
<evidence type="ECO:0000256" key="2">
    <source>
        <dbReference type="ARBA" id="ARBA00022723"/>
    </source>
</evidence>
<dbReference type="Gene3D" id="3.20.20.60">
    <property type="entry name" value="Phosphoenolpyruvate-binding domains"/>
    <property type="match status" value="1"/>
</dbReference>
<name>Q1LEY2_CUPMC</name>
<keyword evidence="9" id="KW-1185">Reference proteome</keyword>
<dbReference type="eggNOG" id="COG2301">
    <property type="taxonomic scope" value="Bacteria"/>
</dbReference>
<feature type="domain" description="HpcH/HpaI aldolase/citrate lyase" evidence="7">
    <location>
        <begin position="94"/>
        <end position="284"/>
    </location>
</feature>
<sequence>MPGRQCRGGNDKAVTTRSGVVPGPSDPSRTRHTTHDTHERQSMTTATHPRDALFAGEKAFPALAACEHFAGSEKLIGKAMDLQAEYGPVFDVTCDCEDGAATGQEREHAEMVARMIASDRNRFGRAGARIHDPSHPAWRQDVEIIVGQAGGRLAYITVPKATRHEQVAEVIAFIRETAQRAGLERPVPVHVLIETHGALRDVFPIAELPDIEVLDFGLMDFVSGHHGAIPAAAMRSPGQFEHALLARAKADMVAAALANGIVPAHNVCLNLKDADVIGADASRARNQFGFLRMWSIYPAQILSIVNAMRPDFAEVEDAAGILLAAQDADWGPIQYKGELHDRATYRYFWEVLEKARVTGMAMPAEAERRFFAA</sequence>
<dbReference type="EMBL" id="CP000353">
    <property type="protein sequence ID" value="ABF11294.1"/>
    <property type="molecule type" value="Genomic_DNA"/>
</dbReference>
<dbReference type="InterPro" id="IPR015813">
    <property type="entry name" value="Pyrv/PenolPyrv_kinase-like_dom"/>
</dbReference>
<dbReference type="AlphaFoldDB" id="Q1LEY2"/>
<dbReference type="InterPro" id="IPR040186">
    <property type="entry name" value="Citramalyl-CoA_lyase"/>
</dbReference>
<dbReference type="PANTHER" id="PTHR11105:SF0">
    <property type="entry name" value="CITRAMALYL-COA LYASE, MITOCHONDRIAL"/>
    <property type="match status" value="1"/>
</dbReference>
<evidence type="ECO:0000256" key="1">
    <source>
        <dbReference type="ARBA" id="ARBA00001946"/>
    </source>
</evidence>
<dbReference type="Proteomes" id="UP000002429">
    <property type="component" value="Plasmid megaplasmid"/>
</dbReference>
<keyword evidence="3 5" id="KW-0460">Magnesium</keyword>
<dbReference type="InterPro" id="IPR040442">
    <property type="entry name" value="Pyrv_kinase-like_dom_sf"/>
</dbReference>
<dbReference type="KEGG" id="rme:Rmet_4429"/>
<dbReference type="Gene3D" id="6.10.140.960">
    <property type="match status" value="1"/>
</dbReference>
<feature type="region of interest" description="Disordered" evidence="6">
    <location>
        <begin position="1"/>
        <end position="46"/>
    </location>
</feature>
<accession>Q1LEY2</accession>
<reference evidence="9" key="1">
    <citation type="journal article" date="2010" name="PLoS ONE">
        <title>The complete genome sequence of Cupriavidus metallidurans strain CH34, a master survivalist in harsh and anthropogenic environments.</title>
        <authorList>
            <person name="Janssen P.J."/>
            <person name="Van Houdt R."/>
            <person name="Moors H."/>
            <person name="Monsieurs P."/>
            <person name="Morin N."/>
            <person name="Michaux A."/>
            <person name="Benotmane M.A."/>
            <person name="Leys N."/>
            <person name="Vallaeys T."/>
            <person name="Lapidus A."/>
            <person name="Monchy S."/>
            <person name="Medigue C."/>
            <person name="Taghavi S."/>
            <person name="McCorkle S."/>
            <person name="Dunn J."/>
            <person name="van der Lelie D."/>
            <person name="Mergeay M."/>
        </authorList>
    </citation>
    <scope>NUCLEOTIDE SEQUENCE [LARGE SCALE GENOMIC DNA]</scope>
    <source>
        <strain evidence="9">ATCC 43123 / DSM 2839 / NBRC 102507 / CH34</strain>
    </source>
</reference>
<evidence type="ECO:0000313" key="8">
    <source>
        <dbReference type="EMBL" id="ABF11294.1"/>
    </source>
</evidence>
<dbReference type="EC" id="4.1.3.34" evidence="8"/>
<evidence type="ECO:0000256" key="4">
    <source>
        <dbReference type="PIRSR" id="PIRSR015582-1"/>
    </source>
</evidence>
<keyword evidence="2 5" id="KW-0479">Metal-binding</keyword>
<dbReference type="GO" id="GO:0106064">
    <property type="term" value="P:regulation of cobalamin metabolic process"/>
    <property type="evidence" value="ECO:0007669"/>
    <property type="project" value="TreeGrafter"/>
</dbReference>
<evidence type="ECO:0000256" key="5">
    <source>
        <dbReference type="PIRSR" id="PIRSR015582-2"/>
    </source>
</evidence>
<dbReference type="SUPFAM" id="SSF51621">
    <property type="entry name" value="Phosphoenolpyruvate/pyruvate domain"/>
    <property type="match status" value="1"/>
</dbReference>
<feature type="binding site" evidence="5">
    <location>
        <position position="194"/>
    </location>
    <ligand>
        <name>Mg(2+)</name>
        <dbReference type="ChEBI" id="CHEBI:18420"/>
    </ligand>
</feature>
<keyword evidence="8" id="KW-0614">Plasmid</keyword>
<feature type="binding site" evidence="5">
    <location>
        <position position="220"/>
    </location>
    <ligand>
        <name>Mg(2+)</name>
        <dbReference type="ChEBI" id="CHEBI:18420"/>
    </ligand>
</feature>
<organism evidence="8 9">
    <name type="scientific">Cupriavidus metallidurans (strain ATCC 43123 / DSM 2839 / NBRC 102507 / CH34)</name>
    <name type="common">Ralstonia metallidurans</name>
    <dbReference type="NCBI Taxonomy" id="266264"/>
    <lineage>
        <taxon>Bacteria</taxon>
        <taxon>Pseudomonadati</taxon>
        <taxon>Pseudomonadota</taxon>
        <taxon>Betaproteobacteria</taxon>
        <taxon>Burkholderiales</taxon>
        <taxon>Burkholderiaceae</taxon>
        <taxon>Cupriavidus</taxon>
    </lineage>
</organism>
<evidence type="ECO:0000259" key="7">
    <source>
        <dbReference type="Pfam" id="PF03328"/>
    </source>
</evidence>
<dbReference type="GO" id="GO:0047777">
    <property type="term" value="F:(S)-citramalyl-CoA lyase activity"/>
    <property type="evidence" value="ECO:0007669"/>
    <property type="project" value="TreeGrafter"/>
</dbReference>
<dbReference type="PIRSF" id="PIRSF015582">
    <property type="entry name" value="Cit_lyase_B"/>
    <property type="match status" value="1"/>
</dbReference>
<evidence type="ECO:0000313" key="9">
    <source>
        <dbReference type="Proteomes" id="UP000002429"/>
    </source>
</evidence>
<gene>
    <name evidence="8" type="primary">citE</name>
    <name evidence="8" type="ordered locus">Rmet_4429</name>
</gene>
<dbReference type="GO" id="GO:0046872">
    <property type="term" value="F:metal ion binding"/>
    <property type="evidence" value="ECO:0007669"/>
    <property type="project" value="UniProtKB-KW"/>
</dbReference>
<geneLocation type="plasmid" evidence="8 9">
    <name>megaplasmid</name>
</geneLocation>
<dbReference type="HOGENOM" id="CLU_073837_0_0_4"/>
<proteinExistence type="predicted"/>
<dbReference type="GO" id="GO:0008816">
    <property type="term" value="F:citryl-CoA lyase activity"/>
    <property type="evidence" value="ECO:0007669"/>
    <property type="project" value="UniProtKB-EC"/>
</dbReference>
<comment type="cofactor">
    <cofactor evidence="1">
        <name>Mg(2+)</name>
        <dbReference type="ChEBI" id="CHEBI:18420"/>
    </cofactor>
</comment>
<evidence type="ECO:0000256" key="3">
    <source>
        <dbReference type="ARBA" id="ARBA00022842"/>
    </source>
</evidence>
<evidence type="ECO:0000256" key="6">
    <source>
        <dbReference type="SAM" id="MobiDB-lite"/>
    </source>
</evidence>
<feature type="binding site" evidence="4">
    <location>
        <position position="194"/>
    </location>
    <ligand>
        <name>substrate</name>
    </ligand>
</feature>
<dbReference type="InterPro" id="IPR005000">
    <property type="entry name" value="Aldolase/citrate-lyase_domain"/>
</dbReference>